<dbReference type="Proteomes" id="UP001441944">
    <property type="component" value="Unassembled WGS sequence"/>
</dbReference>
<evidence type="ECO:0000256" key="1">
    <source>
        <dbReference type="ARBA" id="ARBA00004141"/>
    </source>
</evidence>
<sequence length="145" mass="16397">MSQLRRMTIFVSLLVIISGSTVFFRIVEGWSWLDSYFFTIVTISTVGYGNLVPITAAGKLATTFLIFGGLGVFALAIHEFAKIQLLKRQEHNEWLFARLGRHKEGEEDVVANKDDNPIARVRVHPIRVGCPLARKIHPGKNSYWI</sequence>
<dbReference type="InterPro" id="IPR013099">
    <property type="entry name" value="K_chnl_dom"/>
</dbReference>
<feature type="transmembrane region" description="Helical" evidence="8">
    <location>
        <begin position="60"/>
        <end position="81"/>
    </location>
</feature>
<dbReference type="SUPFAM" id="SSF81324">
    <property type="entry name" value="Voltage-gated potassium channels"/>
    <property type="match status" value="1"/>
</dbReference>
<evidence type="ECO:0000313" key="11">
    <source>
        <dbReference type="Proteomes" id="UP001441944"/>
    </source>
</evidence>
<evidence type="ECO:0000256" key="8">
    <source>
        <dbReference type="SAM" id="Phobius"/>
    </source>
</evidence>
<evidence type="ECO:0000256" key="6">
    <source>
        <dbReference type="ARBA" id="ARBA00023136"/>
    </source>
</evidence>
<proteinExistence type="predicted"/>
<keyword evidence="7" id="KW-0407">Ion channel</keyword>
<gene>
    <name evidence="10" type="ORF">NBRC116598_25190</name>
</gene>
<reference evidence="10 11" key="1">
    <citation type="submission" date="2024-04" db="EMBL/GenBank/DDBJ databases">
        <title>Draft genome sequence of Pseudophaeobacter arcticus NBRC 116598.</title>
        <authorList>
            <person name="Miyakawa T."/>
            <person name="Kusuya Y."/>
            <person name="Miura T."/>
        </authorList>
    </citation>
    <scope>NUCLEOTIDE SEQUENCE [LARGE SCALE GENOMIC DNA]</scope>
    <source>
        <strain evidence="10 11">SU-CL00105</strain>
    </source>
</reference>
<keyword evidence="3 8" id="KW-0812">Transmembrane</keyword>
<organism evidence="10 11">
    <name type="scientific">Pseudophaeobacter arcticus</name>
    <dbReference type="NCBI Taxonomy" id="385492"/>
    <lineage>
        <taxon>Bacteria</taxon>
        <taxon>Pseudomonadati</taxon>
        <taxon>Pseudomonadota</taxon>
        <taxon>Alphaproteobacteria</taxon>
        <taxon>Rhodobacterales</taxon>
        <taxon>Paracoccaceae</taxon>
        <taxon>Pseudophaeobacter</taxon>
    </lineage>
</organism>
<evidence type="ECO:0000256" key="7">
    <source>
        <dbReference type="ARBA" id="ARBA00023303"/>
    </source>
</evidence>
<evidence type="ECO:0000259" key="9">
    <source>
        <dbReference type="Pfam" id="PF07885"/>
    </source>
</evidence>
<dbReference type="Gene3D" id="1.10.287.70">
    <property type="match status" value="1"/>
</dbReference>
<evidence type="ECO:0000313" key="10">
    <source>
        <dbReference type="EMBL" id="GAA6197075.1"/>
    </source>
</evidence>
<dbReference type="EMBL" id="BAABWU010000009">
    <property type="protein sequence ID" value="GAA6197075.1"/>
    <property type="molecule type" value="Genomic_DNA"/>
</dbReference>
<accession>A0ABQ0AMJ7</accession>
<name>A0ABQ0AMJ7_9RHOB</name>
<dbReference type="InterPro" id="IPR003280">
    <property type="entry name" value="2pore_dom_K_chnl"/>
</dbReference>
<dbReference type="PANTHER" id="PTHR11003">
    <property type="entry name" value="POTASSIUM CHANNEL, SUBFAMILY K"/>
    <property type="match status" value="1"/>
</dbReference>
<evidence type="ECO:0000256" key="4">
    <source>
        <dbReference type="ARBA" id="ARBA00022989"/>
    </source>
</evidence>
<evidence type="ECO:0000256" key="3">
    <source>
        <dbReference type="ARBA" id="ARBA00022692"/>
    </source>
</evidence>
<comment type="subcellular location">
    <subcellularLocation>
        <location evidence="1">Membrane</location>
        <topology evidence="1">Multi-pass membrane protein</topology>
    </subcellularLocation>
</comment>
<keyword evidence="4 8" id="KW-1133">Transmembrane helix</keyword>
<keyword evidence="6 8" id="KW-0472">Membrane</keyword>
<feature type="domain" description="Potassium channel" evidence="9">
    <location>
        <begin position="13"/>
        <end position="82"/>
    </location>
</feature>
<keyword evidence="5" id="KW-0406">Ion transport</keyword>
<feature type="transmembrane region" description="Helical" evidence="8">
    <location>
        <begin position="7"/>
        <end position="27"/>
    </location>
</feature>
<protein>
    <recommendedName>
        <fullName evidence="9">Potassium channel domain-containing protein</fullName>
    </recommendedName>
</protein>
<dbReference type="RefSeq" id="WP_353400609.1">
    <property type="nucleotide sequence ID" value="NZ_BAABWU010000009.1"/>
</dbReference>
<evidence type="ECO:0000256" key="2">
    <source>
        <dbReference type="ARBA" id="ARBA00022448"/>
    </source>
</evidence>
<comment type="caution">
    <text evidence="10">The sequence shown here is derived from an EMBL/GenBank/DDBJ whole genome shotgun (WGS) entry which is preliminary data.</text>
</comment>
<keyword evidence="11" id="KW-1185">Reference proteome</keyword>
<evidence type="ECO:0000256" key="5">
    <source>
        <dbReference type="ARBA" id="ARBA00023065"/>
    </source>
</evidence>
<dbReference type="Pfam" id="PF07885">
    <property type="entry name" value="Ion_trans_2"/>
    <property type="match status" value="1"/>
</dbReference>
<keyword evidence="2" id="KW-0813">Transport</keyword>
<dbReference type="PANTHER" id="PTHR11003:SF291">
    <property type="entry name" value="IP11374P"/>
    <property type="match status" value="1"/>
</dbReference>